<organism evidence="2 3">
    <name type="scientific">Marinobacter adhaerens</name>
    <dbReference type="NCBI Taxonomy" id="1033846"/>
    <lineage>
        <taxon>Bacteria</taxon>
        <taxon>Pseudomonadati</taxon>
        <taxon>Pseudomonadota</taxon>
        <taxon>Gammaproteobacteria</taxon>
        <taxon>Pseudomonadales</taxon>
        <taxon>Marinobacteraceae</taxon>
        <taxon>Marinobacter</taxon>
    </lineage>
</organism>
<comment type="caution">
    <text evidence="2">The sequence shown here is derived from an EMBL/GenBank/DDBJ whole genome shotgun (WGS) entry which is preliminary data.</text>
</comment>
<feature type="signal peptide" evidence="1">
    <location>
        <begin position="1"/>
        <end position="24"/>
    </location>
</feature>
<feature type="chain" id="PRO_5030065563" evidence="1">
    <location>
        <begin position="25"/>
        <end position="152"/>
    </location>
</feature>
<proteinExistence type="predicted"/>
<dbReference type="EMBL" id="DNNA01000001">
    <property type="protein sequence ID" value="HBC32728.1"/>
    <property type="molecule type" value="Genomic_DNA"/>
</dbReference>
<dbReference type="Proteomes" id="UP000263489">
    <property type="component" value="Unassembled WGS sequence"/>
</dbReference>
<gene>
    <name evidence="2" type="ORF">DC045_00045</name>
</gene>
<dbReference type="AlphaFoldDB" id="A0A354JQ68"/>
<keyword evidence="1" id="KW-0732">Signal</keyword>
<sequence length="152" mass="16762">MRRFIILRIVLASLVSGCAVTDQASIEFRTSNDLTFELSKSRFDAIEVQPFETQLWLDSAIVGSLRTMETSPDFETAVDEVRQGSNETQQYSGKVKKLDLGGSAYGFSVTVKGYTTAFIATSEHPSSWITISTQDDVFGEVLSSLSVSKTRE</sequence>
<reference evidence="2 3" key="1">
    <citation type="journal article" date="2018" name="Nat. Biotechnol.">
        <title>A standardized bacterial taxonomy based on genome phylogeny substantially revises the tree of life.</title>
        <authorList>
            <person name="Parks D.H."/>
            <person name="Chuvochina M."/>
            <person name="Waite D.W."/>
            <person name="Rinke C."/>
            <person name="Skarshewski A."/>
            <person name="Chaumeil P.A."/>
            <person name="Hugenholtz P."/>
        </authorList>
    </citation>
    <scope>NUCLEOTIDE SEQUENCE [LARGE SCALE GENOMIC DNA]</scope>
    <source>
        <strain evidence="2">UBA9380</strain>
    </source>
</reference>
<evidence type="ECO:0000313" key="2">
    <source>
        <dbReference type="EMBL" id="HBC32728.1"/>
    </source>
</evidence>
<evidence type="ECO:0000313" key="3">
    <source>
        <dbReference type="Proteomes" id="UP000263489"/>
    </source>
</evidence>
<accession>A0A354JQ68</accession>
<evidence type="ECO:0000256" key="1">
    <source>
        <dbReference type="SAM" id="SignalP"/>
    </source>
</evidence>
<protein>
    <submittedName>
        <fullName evidence="2">Uncharacterized protein</fullName>
    </submittedName>
</protein>
<name>A0A354JQ68_9GAMM</name>